<feature type="chain" id="PRO_5019578579" evidence="2">
    <location>
        <begin position="27"/>
        <end position="262"/>
    </location>
</feature>
<dbReference type="RefSeq" id="WP_127694157.1">
    <property type="nucleotide sequence ID" value="NZ_SACQ01000004.1"/>
</dbReference>
<proteinExistence type="predicted"/>
<dbReference type="Pfam" id="PF13517">
    <property type="entry name" value="FG-GAP_3"/>
    <property type="match status" value="1"/>
</dbReference>
<gene>
    <name evidence="3" type="ORF">EOE65_09900</name>
</gene>
<keyword evidence="4" id="KW-1185">Reference proteome</keyword>
<comment type="caution">
    <text evidence="3">The sequence shown here is derived from an EMBL/GenBank/DDBJ whole genome shotgun (WGS) entry which is preliminary data.</text>
</comment>
<accession>A0A437Q7U5</accession>
<sequence>MMTSKVKKTTKWLALFSTLITPSVLAESKSAVCAEQISASYSQPTRRYAHGVLGDTIEYGGLTVTTRYSESHCPATPKVQEATLPESMVFEDLTPRLVDLNNDQKPEIITIESSVAEGARLAIWGIENGTLTRLTATPTIGQAYRWLAPIGAADLDGDGHMEIAYIDRPHLAQTLRIWRYQDNNLEQIASLAGLTNHRIGEDFISGGIRQCGQTAELITADSGWANVVAIKLSNGALTTEKLGRFRGQQSFAKALKCMPLDQ</sequence>
<dbReference type="AlphaFoldDB" id="A0A437Q7U5"/>
<dbReference type="Proteomes" id="UP000282818">
    <property type="component" value="Unassembled WGS sequence"/>
</dbReference>
<name>A0A437Q7U5_9GAMM</name>
<dbReference type="EMBL" id="SACQ01000004">
    <property type="protein sequence ID" value="RVU30622.1"/>
    <property type="molecule type" value="Genomic_DNA"/>
</dbReference>
<dbReference type="InterPro" id="IPR028994">
    <property type="entry name" value="Integrin_alpha_N"/>
</dbReference>
<dbReference type="SUPFAM" id="SSF69318">
    <property type="entry name" value="Integrin alpha N-terminal domain"/>
    <property type="match status" value="1"/>
</dbReference>
<keyword evidence="1 2" id="KW-0732">Signal</keyword>
<evidence type="ECO:0000256" key="1">
    <source>
        <dbReference type="ARBA" id="ARBA00022729"/>
    </source>
</evidence>
<dbReference type="InterPro" id="IPR013517">
    <property type="entry name" value="FG-GAP"/>
</dbReference>
<evidence type="ECO:0000256" key="2">
    <source>
        <dbReference type="SAM" id="SignalP"/>
    </source>
</evidence>
<feature type="signal peptide" evidence="2">
    <location>
        <begin position="1"/>
        <end position="26"/>
    </location>
</feature>
<evidence type="ECO:0000313" key="4">
    <source>
        <dbReference type="Proteomes" id="UP000282818"/>
    </source>
</evidence>
<protein>
    <submittedName>
        <fullName evidence="3">VCBS repeat-containing protein</fullName>
    </submittedName>
</protein>
<reference evidence="3 4" key="1">
    <citation type="submission" date="2019-01" db="EMBL/GenBank/DDBJ databases">
        <authorList>
            <person name="Chen W.-M."/>
        </authorList>
    </citation>
    <scope>NUCLEOTIDE SEQUENCE [LARGE SCALE GENOMIC DNA]</scope>
    <source>
        <strain evidence="3 4">HPM-16</strain>
    </source>
</reference>
<organism evidence="3 4">
    <name type="scientific">Neptunomonas marina</name>
    <dbReference type="NCBI Taxonomy" id="1815562"/>
    <lineage>
        <taxon>Bacteria</taxon>
        <taxon>Pseudomonadati</taxon>
        <taxon>Pseudomonadota</taxon>
        <taxon>Gammaproteobacteria</taxon>
        <taxon>Oceanospirillales</taxon>
        <taxon>Oceanospirillaceae</taxon>
        <taxon>Neptunomonas</taxon>
    </lineage>
</organism>
<evidence type="ECO:0000313" key="3">
    <source>
        <dbReference type="EMBL" id="RVU30622.1"/>
    </source>
</evidence>